<dbReference type="FunFam" id="3.40.50.300:FF:000789">
    <property type="entry name" value="DNA replication ATP-dependent helicase/nuclease DNA2"/>
    <property type="match status" value="1"/>
</dbReference>
<dbReference type="Pfam" id="PF13087">
    <property type="entry name" value="AAA_12"/>
    <property type="match status" value="1"/>
</dbReference>
<evidence type="ECO:0000256" key="11">
    <source>
        <dbReference type="ARBA" id="ARBA00022801"/>
    </source>
</evidence>
<keyword evidence="11 22" id="KW-0378">Hydrolase</keyword>
<keyword evidence="8 22" id="KW-0547">Nucleotide-binding</keyword>
<dbReference type="SUPFAM" id="SSF52540">
    <property type="entry name" value="P-loop containing nucleoside triphosphate hydrolases"/>
    <property type="match status" value="1"/>
</dbReference>
<comment type="caution">
    <text evidence="29">The sequence shown here is derived from an EMBL/GenBank/DDBJ whole genome shotgun (WGS) entry which is preliminary data.</text>
</comment>
<dbReference type="GO" id="GO:0017108">
    <property type="term" value="F:5'-flap endonuclease activity"/>
    <property type="evidence" value="ECO:0007669"/>
    <property type="project" value="UniProtKB-UniRule"/>
</dbReference>
<comment type="similarity">
    <text evidence="3 22">Belongs to the DNA2/NAM7 helicase family.</text>
</comment>
<evidence type="ECO:0000256" key="16">
    <source>
        <dbReference type="ARBA" id="ARBA00023125"/>
    </source>
</evidence>
<dbReference type="Pfam" id="PF01930">
    <property type="entry name" value="Cas_Cas4"/>
    <property type="match status" value="1"/>
</dbReference>
<evidence type="ECO:0000256" key="19">
    <source>
        <dbReference type="ARBA" id="ARBA00023242"/>
    </source>
</evidence>
<dbReference type="GO" id="GO:0046872">
    <property type="term" value="F:metal ion binding"/>
    <property type="evidence" value="ECO:0007669"/>
    <property type="project" value="UniProtKB-UniRule"/>
</dbReference>
<dbReference type="InterPro" id="IPR027417">
    <property type="entry name" value="P-loop_NTPase"/>
</dbReference>
<dbReference type="FunFam" id="3.90.320.10:FF:000001">
    <property type="entry name" value="DNA replication helicase Dna2"/>
    <property type="match status" value="1"/>
</dbReference>
<evidence type="ECO:0000256" key="6">
    <source>
        <dbReference type="ARBA" id="ARBA00022722"/>
    </source>
</evidence>
<evidence type="ECO:0000256" key="14">
    <source>
        <dbReference type="ARBA" id="ARBA00023004"/>
    </source>
</evidence>
<evidence type="ECO:0000256" key="9">
    <source>
        <dbReference type="ARBA" id="ARBA00022759"/>
    </source>
</evidence>
<keyword evidence="7 22" id="KW-0479">Metal-binding</keyword>
<dbReference type="CDD" id="cd18041">
    <property type="entry name" value="DEXXQc_DNA2"/>
    <property type="match status" value="1"/>
</dbReference>
<dbReference type="CDD" id="cd18808">
    <property type="entry name" value="SF1_C_Upf1"/>
    <property type="match status" value="1"/>
</dbReference>
<keyword evidence="16 22" id="KW-0238">DNA-binding</keyword>
<dbReference type="InterPro" id="IPR014808">
    <property type="entry name" value="DNA_replication_fac_Dna2_N"/>
</dbReference>
<dbReference type="InterPro" id="IPR026851">
    <property type="entry name" value="Dna2/JHS1_DEXXQ-box"/>
</dbReference>
<evidence type="ECO:0000256" key="21">
    <source>
        <dbReference type="ARBA" id="ARBA00047995"/>
    </source>
</evidence>
<dbReference type="GO" id="GO:0003677">
    <property type="term" value="F:DNA binding"/>
    <property type="evidence" value="ECO:0007669"/>
    <property type="project" value="UniProtKB-UniRule"/>
</dbReference>
<keyword evidence="15 22" id="KW-0411">Iron-sulfur</keyword>
<dbReference type="PANTHER" id="PTHR10887:SF433">
    <property type="entry name" value="DNA REPLICATION ATP-DEPENDENT HELICASE_NUCLEASE DNA2"/>
    <property type="match status" value="1"/>
</dbReference>
<comment type="function">
    <text evidence="22">Key enzyme involved in DNA replication and DNA repair. Involved in Okazaki fragments processing by cleaving long flaps that escape FEN1: flaps that are longer than 27 nucleotides are coated by replication protein A complex (RPA), leading to recruit DNA2 which cleaves the flap until it is too short to bind RPA and becomes a substrate for FEN1. Also involved in 5'-end resection of DNA during double-strand break (DSB) repair by mediating the cleavage of 5'-ssDNA.</text>
</comment>
<dbReference type="InterPro" id="IPR048459">
    <property type="entry name" value="DNA2_Rift"/>
</dbReference>
<dbReference type="Pfam" id="PF13086">
    <property type="entry name" value="AAA_11"/>
    <property type="match status" value="2"/>
</dbReference>
<keyword evidence="5 22" id="KW-0235">DNA replication</keyword>
<evidence type="ECO:0000259" key="25">
    <source>
        <dbReference type="Pfam" id="PF08696"/>
    </source>
</evidence>
<feature type="domain" description="DNA replication factor Dna2 N-terminal" evidence="25">
    <location>
        <begin position="524"/>
        <end position="725"/>
    </location>
</feature>
<dbReference type="Pfam" id="PF08696">
    <property type="entry name" value="Dna2"/>
    <property type="match status" value="1"/>
</dbReference>
<feature type="domain" description="DNA2/NAM7 helicase-like C-terminal" evidence="27">
    <location>
        <begin position="1266"/>
        <end position="1494"/>
    </location>
</feature>
<evidence type="ECO:0000256" key="1">
    <source>
        <dbReference type="ARBA" id="ARBA00001966"/>
    </source>
</evidence>
<dbReference type="EC" id="3.6.4.12" evidence="22"/>
<dbReference type="EMBL" id="BLZH01000009">
    <property type="protein sequence ID" value="GFP57963.1"/>
    <property type="molecule type" value="Genomic_DNA"/>
</dbReference>
<feature type="compositionally biased region" description="Basic and acidic residues" evidence="23">
    <location>
        <begin position="379"/>
        <end position="396"/>
    </location>
</feature>
<reference evidence="29 30" key="1">
    <citation type="submission" date="2020-07" db="EMBL/GenBank/DDBJ databases">
        <title>Trichoderma asperellum IC-1 whole genome shotgun sequence.</title>
        <authorList>
            <person name="Kanamasa S."/>
            <person name="Takahashi H."/>
        </authorList>
    </citation>
    <scope>NUCLEOTIDE SEQUENCE [LARGE SCALE GENOMIC DNA]</scope>
    <source>
        <strain evidence="29 30">IC-1</strain>
    </source>
</reference>
<dbReference type="GO" id="GO:0005524">
    <property type="term" value="F:ATP binding"/>
    <property type="evidence" value="ECO:0007669"/>
    <property type="project" value="UniProtKB-UniRule"/>
</dbReference>
<evidence type="ECO:0000259" key="24">
    <source>
        <dbReference type="Pfam" id="PF01930"/>
    </source>
</evidence>
<feature type="domain" description="DUF83" evidence="24">
    <location>
        <begin position="735"/>
        <end position="836"/>
    </location>
</feature>
<dbReference type="GO" id="GO:0005634">
    <property type="term" value="C:nucleus"/>
    <property type="evidence" value="ECO:0007669"/>
    <property type="project" value="UniProtKB-SubCell"/>
</dbReference>
<feature type="region of interest" description="Disordered" evidence="23">
    <location>
        <begin position="1542"/>
        <end position="1579"/>
    </location>
</feature>
<dbReference type="GO" id="GO:0017116">
    <property type="term" value="F:single-stranded DNA helicase activity"/>
    <property type="evidence" value="ECO:0007669"/>
    <property type="project" value="UniProtKB-UniRule"/>
</dbReference>
<evidence type="ECO:0000256" key="17">
    <source>
        <dbReference type="ARBA" id="ARBA00023128"/>
    </source>
</evidence>
<dbReference type="InterPro" id="IPR041677">
    <property type="entry name" value="DNA2/NAM7_AAA_11"/>
</dbReference>
<keyword evidence="18 22" id="KW-0234">DNA repair</keyword>
<evidence type="ECO:0000256" key="7">
    <source>
        <dbReference type="ARBA" id="ARBA00022723"/>
    </source>
</evidence>
<feature type="region of interest" description="Disordered" evidence="23">
    <location>
        <begin position="243"/>
        <end position="398"/>
    </location>
</feature>
<dbReference type="FunFam" id="3.40.50.300:FF:001170">
    <property type="entry name" value="DNA replication helicase Dna2"/>
    <property type="match status" value="1"/>
</dbReference>
<keyword evidence="13 22" id="KW-0067">ATP-binding</keyword>
<protein>
    <recommendedName>
        <fullName evidence="22">DNA replication ATP-dependent helicase/nuclease</fullName>
        <ecNumber evidence="22">3.1.-.-</ecNumber>
        <ecNumber evidence="22">3.6.4.12</ecNumber>
    </recommendedName>
</protein>
<keyword evidence="10 22" id="KW-0227">DNA damage</keyword>
<feature type="compositionally biased region" description="Basic residues" evidence="23">
    <location>
        <begin position="1546"/>
        <end position="1555"/>
    </location>
</feature>
<dbReference type="InterPro" id="IPR041679">
    <property type="entry name" value="DNA2/NAM7-like_C"/>
</dbReference>
<evidence type="ECO:0000256" key="12">
    <source>
        <dbReference type="ARBA" id="ARBA00022806"/>
    </source>
</evidence>
<evidence type="ECO:0000256" key="15">
    <source>
        <dbReference type="ARBA" id="ARBA00023014"/>
    </source>
</evidence>
<evidence type="ECO:0000256" key="8">
    <source>
        <dbReference type="ARBA" id="ARBA00022741"/>
    </source>
</evidence>
<name>A0A6V8R5R2_TRIAP</name>
<evidence type="ECO:0000256" key="2">
    <source>
        <dbReference type="ARBA" id="ARBA00004173"/>
    </source>
</evidence>
<evidence type="ECO:0000256" key="22">
    <source>
        <dbReference type="RuleBase" id="RU367041"/>
    </source>
</evidence>
<gene>
    <name evidence="29" type="ORF">TASIC1_0009030000</name>
</gene>
<comment type="cofactor">
    <cofactor evidence="1">
        <name>[4Fe-4S] cluster</name>
        <dbReference type="ChEBI" id="CHEBI:49883"/>
    </cofactor>
</comment>
<accession>A0A6V8R5R2</accession>
<dbReference type="PANTHER" id="PTHR10887">
    <property type="entry name" value="DNA2/NAM7 HELICASE FAMILY"/>
    <property type="match status" value="1"/>
</dbReference>
<keyword evidence="19 22" id="KW-0539">Nucleus</keyword>
<evidence type="ECO:0000259" key="28">
    <source>
        <dbReference type="Pfam" id="PF21123"/>
    </source>
</evidence>
<dbReference type="GO" id="GO:0006281">
    <property type="term" value="P:DNA repair"/>
    <property type="evidence" value="ECO:0007669"/>
    <property type="project" value="UniProtKB-KW"/>
</dbReference>
<evidence type="ECO:0000256" key="10">
    <source>
        <dbReference type="ARBA" id="ARBA00022763"/>
    </source>
</evidence>
<dbReference type="Gene3D" id="3.90.320.10">
    <property type="match status" value="1"/>
</dbReference>
<feature type="region of interest" description="Disordered" evidence="23">
    <location>
        <begin position="179"/>
        <end position="208"/>
    </location>
</feature>
<feature type="region of interest" description="Disordered" evidence="23">
    <location>
        <begin position="135"/>
        <end position="166"/>
    </location>
</feature>
<dbReference type="Proteomes" id="UP000517252">
    <property type="component" value="Unassembled WGS sequence"/>
</dbReference>
<dbReference type="GO" id="GO:0071932">
    <property type="term" value="P:replication fork reversal"/>
    <property type="evidence" value="ECO:0007669"/>
    <property type="project" value="TreeGrafter"/>
</dbReference>
<evidence type="ECO:0000259" key="27">
    <source>
        <dbReference type="Pfam" id="PF13087"/>
    </source>
</evidence>
<feature type="compositionally biased region" description="Basic and acidic residues" evidence="23">
    <location>
        <begin position="56"/>
        <end position="71"/>
    </location>
</feature>
<dbReference type="Gene3D" id="3.40.50.300">
    <property type="entry name" value="P-loop containing nucleotide triphosphate hydrolases"/>
    <property type="match status" value="3"/>
</dbReference>
<evidence type="ECO:0000256" key="18">
    <source>
        <dbReference type="ARBA" id="ARBA00023204"/>
    </source>
</evidence>
<dbReference type="GO" id="GO:0051539">
    <property type="term" value="F:4 iron, 4 sulfur cluster binding"/>
    <property type="evidence" value="ECO:0007669"/>
    <property type="project" value="UniProtKB-UniRule"/>
</dbReference>
<dbReference type="GO" id="GO:0033567">
    <property type="term" value="P:DNA replication, Okazaki fragment processing"/>
    <property type="evidence" value="ECO:0007669"/>
    <property type="project" value="UniProtKB-UniRule"/>
</dbReference>
<comment type="catalytic activity">
    <reaction evidence="21 22">
        <text>ATP + H2O = ADP + phosphate + H(+)</text>
        <dbReference type="Rhea" id="RHEA:13065"/>
        <dbReference type="ChEBI" id="CHEBI:15377"/>
        <dbReference type="ChEBI" id="CHEBI:15378"/>
        <dbReference type="ChEBI" id="CHEBI:30616"/>
        <dbReference type="ChEBI" id="CHEBI:43474"/>
        <dbReference type="ChEBI" id="CHEBI:456216"/>
        <dbReference type="EC" id="3.6.4.12"/>
    </reaction>
</comment>
<keyword evidence="6 22" id="KW-0540">Nuclease</keyword>
<feature type="domain" description="DNA2 rift barrel" evidence="28">
    <location>
        <begin position="896"/>
        <end position="988"/>
    </location>
</feature>
<dbReference type="OrthoDB" id="6513042at2759"/>
<keyword evidence="14 22" id="KW-0408">Iron</keyword>
<evidence type="ECO:0000256" key="4">
    <source>
        <dbReference type="ARBA" id="ARBA00022485"/>
    </source>
</evidence>
<keyword evidence="22" id="KW-0158">Chromosome</keyword>
<feature type="compositionally biased region" description="Polar residues" evidence="23">
    <location>
        <begin position="273"/>
        <end position="293"/>
    </location>
</feature>
<dbReference type="InterPro" id="IPR045055">
    <property type="entry name" value="DNA2/NAM7-like"/>
</dbReference>
<keyword evidence="17" id="KW-0496">Mitochondrion</keyword>
<feature type="compositionally biased region" description="Low complexity" evidence="23">
    <location>
        <begin position="351"/>
        <end position="370"/>
    </location>
</feature>
<feature type="compositionally biased region" description="Polar residues" evidence="23">
    <location>
        <begin position="18"/>
        <end position="34"/>
    </location>
</feature>
<feature type="region of interest" description="Disordered" evidence="23">
    <location>
        <begin position="1"/>
        <end position="43"/>
    </location>
</feature>
<dbReference type="InterPro" id="IPR047187">
    <property type="entry name" value="SF1_C_Upf1"/>
</dbReference>
<sequence>MPLQKSYSERIGLPRQRSPWQRSHSHPNNLQPANPKNPIPISEATKKKLNKFLYNDSKDESAADKGVDGRGKGVAASALNEQTPSHLRMIGNNATPVTRLDWSDLLEPCSQIPEEDTTISPNDKLLWNNKQDPNAFATISPMMPRKGRKRARSSSPISSPSADRIATPTVNVKKLAKALKSPHPDPTLELWDRYSLNGQGGQSPASGAANPILAQLMVSSSPRPSKNQAALVDQENLRRAASCGFQWPKRRRMEKSKSGSQVSASQRELEAASKSSLVTALLDSVTSSMQNQSQEDDTETGGMDSPSLKKRQIAPPQNNNSPSRKPKGRLPSPIVSDYGDDDDLDDEFLMLEETMLASQATQATQASQTTESVAPAGHGTERAVKQEGKKMDKKPALNEFDDFDDDDFDEADDLLASLELKTPASGKRTTSRTVKTPLKNKTPQKLADLEDEFGDDAFDGDVDFEAVEFAATQAAQQQDTASTANKTKIKTIQRYLVTSVLDGEYVDQYNRVSPEKILLIQADGSKSTRTVQLRGSWYDTPAHPDAYVHVIGEFSFKGQCVVDDAHNLLILHPDQLVSATVVADSFGCTRRAVLQDRVKATSEASPPLVYGTMLHEIFQEALLANRFDLGYLSELIEKNIERHIEDLYTIKMGIAAAKEHLQSKMTELSYWAKSFVASQPQADAIVEGRNGDKATIAVRKLLDVEEHVWSPMYGLKGNIDATVEVMMTDGKQSQVLTVPFEVKTGKHANSSHMAQTALYTLLLSDRYDIDITHGILYYMETSKTMRIPAIRHELRHMIMQRNQLACYIRERSVQLPPMLKSKHMCGKCYAKTSCFIYHRLADDGNGETSGMNEKFNEVVKHLTQEHQEFFIKWENLLTKEEKEGQKTKRELWTMTSSEREKKSRCFSDVIIEEGSASVDEDNPRINRFHYTFIKREPMPDFTFIGSELTVGEPIVVSDEDGHYALAIGYITSVRKQRISVAVDRRLHNARIRQPGFDELDNQVFASIMEVAHEGASVEQSQGKIKEPPVRYRLDQDEFSNGMATVRNNLIQMMANDVPAAVRIRELIVDLEPPRFKPVATQYTVTDGESLNVDQQRAIEKVMSAQDYALVLGMPGTGKTTTIAHIIKALVSQNKTVLLTSHTHTAVDNILLKLKSDKIPILRLGAPAKVHPDVQHFAHLAGQPKKTFEEIKEAWHGTPIVATTCLGINHQVFIERSFDYCIVDEASQITLPICAGPIRLAKTFVLVGDHNQLPPVVKNEEARQGGLDVSLFKLLSDRHPQSVVNLEHQYRMCEDIMTLSNTLIYNGRLRCGTEQLRKMKLQIPNMESLRQHHHDPTTIHRSGAARSFCTGPVPSRCWLYDLLDAEARVRFVDTDTIRPLVREEAQGKRIINPAEGQIVSQLVESLLTVGVPATEIGVMTHYRAQLHLLKDKLKHFPGIEMHTTDRFQGRDKEVIVLSLVRSNEACSIGDLLKDWRRINVAFTRAKTKLLVVGSMSTLKGSGEETMLSKFISLMEDRSWIYHMPQNALESHCFADLSTQLTGFTQRTPRKSPKRMPAKASSTSYADKENRKPSPRRARMGEGMLLKGKLITRDILNEMTDGAY</sequence>
<keyword evidence="20 22" id="KW-0511">Multifunctional enzyme</keyword>
<feature type="compositionally biased region" description="Acidic residues" evidence="23">
    <location>
        <begin position="338"/>
        <end position="350"/>
    </location>
</feature>
<keyword evidence="9" id="KW-0255">Endonuclease</keyword>
<dbReference type="InterPro" id="IPR011604">
    <property type="entry name" value="PDDEXK-like_dom_sf"/>
</dbReference>
<dbReference type="GO" id="GO:0005694">
    <property type="term" value="C:chromosome"/>
    <property type="evidence" value="ECO:0007669"/>
    <property type="project" value="UniProtKB-SubCell"/>
</dbReference>
<dbReference type="Pfam" id="PF21123">
    <property type="entry name" value="Dna2_Rift"/>
    <property type="match status" value="1"/>
</dbReference>
<evidence type="ECO:0000313" key="29">
    <source>
        <dbReference type="EMBL" id="GFP57963.1"/>
    </source>
</evidence>
<feature type="domain" description="DNA2/NAM7 helicase helicase" evidence="26">
    <location>
        <begin position="1090"/>
        <end position="1177"/>
    </location>
</feature>
<evidence type="ECO:0000256" key="13">
    <source>
        <dbReference type="ARBA" id="ARBA00022840"/>
    </source>
</evidence>
<feature type="domain" description="DNA2/NAM7 helicase helicase" evidence="26">
    <location>
        <begin position="1191"/>
        <end position="1258"/>
    </location>
</feature>
<dbReference type="InterPro" id="IPR022765">
    <property type="entry name" value="Dna2/Cas4_DUF83"/>
</dbReference>
<dbReference type="CDD" id="cd22318">
    <property type="entry name" value="DNA2_N-like"/>
    <property type="match status" value="1"/>
</dbReference>
<organism evidence="29 30">
    <name type="scientific">Trichoderma asperellum</name>
    <name type="common">Filamentous fungus</name>
    <dbReference type="NCBI Taxonomy" id="101201"/>
    <lineage>
        <taxon>Eukaryota</taxon>
        <taxon>Fungi</taxon>
        <taxon>Dikarya</taxon>
        <taxon>Ascomycota</taxon>
        <taxon>Pezizomycotina</taxon>
        <taxon>Sordariomycetes</taxon>
        <taxon>Hypocreomycetidae</taxon>
        <taxon>Hypocreales</taxon>
        <taxon>Hypocreaceae</taxon>
        <taxon>Trichoderma</taxon>
    </lineage>
</organism>
<dbReference type="EC" id="3.1.-.-" evidence="22"/>
<evidence type="ECO:0000259" key="26">
    <source>
        <dbReference type="Pfam" id="PF13086"/>
    </source>
</evidence>
<proteinExistence type="inferred from homology"/>
<feature type="compositionally biased region" description="Low complexity" evidence="23">
    <location>
        <begin position="153"/>
        <end position="166"/>
    </location>
</feature>
<keyword evidence="12 22" id="KW-0347">Helicase</keyword>
<feature type="region of interest" description="Disordered" evidence="23">
    <location>
        <begin position="55"/>
        <end position="80"/>
    </location>
</feature>
<evidence type="ECO:0000256" key="23">
    <source>
        <dbReference type="SAM" id="MobiDB-lite"/>
    </source>
</evidence>
<evidence type="ECO:0000313" key="30">
    <source>
        <dbReference type="Proteomes" id="UP000517252"/>
    </source>
</evidence>
<keyword evidence="4 22" id="KW-0004">4Fe-4S</keyword>
<evidence type="ECO:0000256" key="20">
    <source>
        <dbReference type="ARBA" id="ARBA00023268"/>
    </source>
</evidence>
<comment type="subcellular location">
    <subcellularLocation>
        <location evidence="2">Mitochondrion</location>
    </subcellularLocation>
    <subcellularLocation>
        <location evidence="22">Nucleus</location>
    </subcellularLocation>
    <subcellularLocation>
        <location evidence="22">Chromosome</location>
    </subcellularLocation>
</comment>
<dbReference type="GO" id="GO:0005739">
    <property type="term" value="C:mitochondrion"/>
    <property type="evidence" value="ECO:0007669"/>
    <property type="project" value="UniProtKB-SubCell"/>
</dbReference>
<evidence type="ECO:0000256" key="3">
    <source>
        <dbReference type="ARBA" id="ARBA00007913"/>
    </source>
</evidence>
<evidence type="ECO:0000256" key="5">
    <source>
        <dbReference type="ARBA" id="ARBA00022705"/>
    </source>
</evidence>